<dbReference type="PIRSF" id="PIRSF018249">
    <property type="entry name" value="MyrA_prd"/>
    <property type="match status" value="1"/>
</dbReference>
<reference evidence="3 4" key="1">
    <citation type="submission" date="2021-03" db="EMBL/GenBank/DDBJ databases">
        <title>Human Oral Microbial Genomes.</title>
        <authorList>
            <person name="Johnston C.D."/>
            <person name="Chen T."/>
            <person name="Dewhirst F.E."/>
        </authorList>
    </citation>
    <scope>NUCLEOTIDE SEQUENCE [LARGE SCALE GENOMIC DNA]</scope>
    <source>
        <strain evidence="3 4">DSMZ 100122</strain>
    </source>
</reference>
<evidence type="ECO:0000313" key="4">
    <source>
        <dbReference type="Proteomes" id="UP000678513"/>
    </source>
</evidence>
<dbReference type="Pfam" id="PF21302">
    <property type="entry name" value="Zn_ribbon_RlmA"/>
    <property type="match status" value="1"/>
</dbReference>
<dbReference type="InterPro" id="IPR029063">
    <property type="entry name" value="SAM-dependent_MTases_sf"/>
</dbReference>
<dbReference type="SUPFAM" id="SSF53335">
    <property type="entry name" value="S-adenosyl-L-methionine-dependent methyltransferases"/>
    <property type="match status" value="1"/>
</dbReference>
<accession>A0ABX7Y241</accession>
<dbReference type="Gene3D" id="3.40.50.150">
    <property type="entry name" value="Vaccinia Virus protein VP39"/>
    <property type="match status" value="1"/>
</dbReference>
<feature type="domain" description="23S rRNA (guanine(745)-N(1))-methyltransferase N-terminal" evidence="2">
    <location>
        <begin position="2"/>
        <end position="30"/>
    </location>
</feature>
<dbReference type="GO" id="GO:0008168">
    <property type="term" value="F:methyltransferase activity"/>
    <property type="evidence" value="ECO:0007669"/>
    <property type="project" value="UniProtKB-KW"/>
</dbReference>
<evidence type="ECO:0000259" key="2">
    <source>
        <dbReference type="Pfam" id="PF21302"/>
    </source>
</evidence>
<dbReference type="Proteomes" id="UP000678513">
    <property type="component" value="Chromosome"/>
</dbReference>
<keyword evidence="3" id="KW-0808">Transferase</keyword>
<keyword evidence="4" id="KW-1185">Reference proteome</keyword>
<dbReference type="InterPro" id="IPR041698">
    <property type="entry name" value="Methyltransf_25"/>
</dbReference>
<dbReference type="EMBL" id="CP072384">
    <property type="protein sequence ID" value="QUC07235.1"/>
    <property type="molecule type" value="Genomic_DNA"/>
</dbReference>
<proteinExistence type="predicted"/>
<feature type="domain" description="Methyltransferase" evidence="1">
    <location>
        <begin position="73"/>
        <end position="142"/>
    </location>
</feature>
<dbReference type="GO" id="GO:0032259">
    <property type="term" value="P:methylation"/>
    <property type="evidence" value="ECO:0007669"/>
    <property type="project" value="UniProtKB-KW"/>
</dbReference>
<dbReference type="InterPro" id="IPR048647">
    <property type="entry name" value="RlmA_N"/>
</dbReference>
<evidence type="ECO:0000259" key="1">
    <source>
        <dbReference type="Pfam" id="PF13649"/>
    </source>
</evidence>
<name>A0ABX7Y241_9ACTN</name>
<dbReference type="Pfam" id="PF13649">
    <property type="entry name" value="Methyltransf_25"/>
    <property type="match status" value="1"/>
</dbReference>
<keyword evidence="3" id="KW-0489">Methyltransferase</keyword>
<gene>
    <name evidence="3" type="ORF">J5A65_09795</name>
</gene>
<organism evidence="3 4">
    <name type="scientific">Arachnia rubra</name>
    <dbReference type="NCBI Taxonomy" id="1547448"/>
    <lineage>
        <taxon>Bacteria</taxon>
        <taxon>Bacillati</taxon>
        <taxon>Actinomycetota</taxon>
        <taxon>Actinomycetes</taxon>
        <taxon>Propionibacteriales</taxon>
        <taxon>Propionibacteriaceae</taxon>
        <taxon>Arachnia</taxon>
    </lineage>
</organism>
<evidence type="ECO:0000313" key="3">
    <source>
        <dbReference type="EMBL" id="QUC07235.1"/>
    </source>
</evidence>
<sequence length="249" mass="26883">MTPLTVAGRTLSCDNRHCFDVARQGHLNLLLRGTPQNADTPEMVAARERFLSEGWYDPLIRKVVTALSGARRVLEVGSGTGHYIGAFLDASARSLGLATDISPAACRRAARRSPRLGAVVADVWSGLPVATAVLDAVLCVFAPRNPAEFARLVFPGGRLVVVTPRSDHLRELREAFGLLSIGREKLDRLDSSMTSFDLMDREELTLPLELSAEAAASLVAMGPNAFHEHTKTSAARTTAAFTISTFQRS</sequence>
<dbReference type="InterPro" id="IPR016718">
    <property type="entry name" value="rRNA_m1G-MeTrfase_A_prd"/>
</dbReference>
<protein>
    <submittedName>
        <fullName evidence="3">Methyltransferase domain-containing protein</fullName>
    </submittedName>
</protein>